<proteinExistence type="predicted"/>
<dbReference type="AlphaFoldDB" id="M0NJ76"/>
<dbReference type="EMBL" id="AOJG01000041">
    <property type="protein sequence ID" value="EMA57159.1"/>
    <property type="molecule type" value="Genomic_DNA"/>
</dbReference>
<feature type="compositionally biased region" description="Basic and acidic residues" evidence="1">
    <location>
        <begin position="1"/>
        <end position="13"/>
    </location>
</feature>
<feature type="region of interest" description="Disordered" evidence="1">
    <location>
        <begin position="1"/>
        <end position="31"/>
    </location>
</feature>
<dbReference type="OrthoDB" id="346178at2157"/>
<evidence type="ECO:0000313" key="2">
    <source>
        <dbReference type="EMBL" id="EMA57159.1"/>
    </source>
</evidence>
<protein>
    <submittedName>
        <fullName evidence="2">Uncharacterized protein</fullName>
    </submittedName>
</protein>
<organism evidence="2 3">
    <name type="scientific">Halorubrum lipolyticum DSM 21995</name>
    <dbReference type="NCBI Taxonomy" id="1227482"/>
    <lineage>
        <taxon>Archaea</taxon>
        <taxon>Methanobacteriati</taxon>
        <taxon>Methanobacteriota</taxon>
        <taxon>Stenosarchaea group</taxon>
        <taxon>Halobacteria</taxon>
        <taxon>Halobacteriales</taxon>
        <taxon>Haloferacaceae</taxon>
        <taxon>Halorubrum</taxon>
    </lineage>
</organism>
<sequence>MSDVMDRLQEASRRNTTLSPRQFETETNSQGSLSEIATLVADTALALRSGRSNPLRVAIPAYESFTTAGDGSDQTFTVTHDLVECPDTQDVAVWFDGDYQGSPQSIDHDANEFTVSGPGSAVTVHAYYISGKAATFQLRKKTPSAKQSASAKLYEANLGLVHQANQSEQPEFLSLDESPLERFIASDMELTARIKAPYQVRWTDPDGDETEPTNVLLQAPAQKANGEIEGLRSAVSADMGR</sequence>
<dbReference type="STRING" id="1227482.C469_15543"/>
<keyword evidence="3" id="KW-1185">Reference proteome</keyword>
<gene>
    <name evidence="2" type="ORF">C469_15543</name>
</gene>
<comment type="caution">
    <text evidence="2">The sequence shown here is derived from an EMBL/GenBank/DDBJ whole genome shotgun (WGS) entry which is preliminary data.</text>
</comment>
<dbReference type="RefSeq" id="WP_008008227.1">
    <property type="nucleotide sequence ID" value="NZ_AOJG01000041.1"/>
</dbReference>
<dbReference type="PATRIC" id="fig|1227482.3.peg.3141"/>
<reference evidence="2 3" key="1">
    <citation type="journal article" date="2014" name="PLoS Genet.">
        <title>Phylogenetically driven sequencing of extremely halophilic archaea reveals strategies for static and dynamic osmo-response.</title>
        <authorList>
            <person name="Becker E.A."/>
            <person name="Seitzer P.M."/>
            <person name="Tritt A."/>
            <person name="Larsen D."/>
            <person name="Krusor M."/>
            <person name="Yao A.I."/>
            <person name="Wu D."/>
            <person name="Madern D."/>
            <person name="Eisen J.A."/>
            <person name="Darling A.E."/>
            <person name="Facciotti M.T."/>
        </authorList>
    </citation>
    <scope>NUCLEOTIDE SEQUENCE [LARGE SCALE GENOMIC DNA]</scope>
    <source>
        <strain evidence="2 3">DSM 21995</strain>
    </source>
</reference>
<feature type="compositionally biased region" description="Polar residues" evidence="1">
    <location>
        <begin position="14"/>
        <end position="31"/>
    </location>
</feature>
<evidence type="ECO:0000256" key="1">
    <source>
        <dbReference type="SAM" id="MobiDB-lite"/>
    </source>
</evidence>
<accession>M0NJ76</accession>
<evidence type="ECO:0000313" key="3">
    <source>
        <dbReference type="Proteomes" id="UP000011650"/>
    </source>
</evidence>
<dbReference type="Proteomes" id="UP000011650">
    <property type="component" value="Unassembled WGS sequence"/>
</dbReference>
<name>M0NJ76_9EURY</name>